<proteinExistence type="predicted"/>
<organism evidence="2 3">
    <name type="scientific">Dryococelus australis</name>
    <dbReference type="NCBI Taxonomy" id="614101"/>
    <lineage>
        <taxon>Eukaryota</taxon>
        <taxon>Metazoa</taxon>
        <taxon>Ecdysozoa</taxon>
        <taxon>Arthropoda</taxon>
        <taxon>Hexapoda</taxon>
        <taxon>Insecta</taxon>
        <taxon>Pterygota</taxon>
        <taxon>Neoptera</taxon>
        <taxon>Polyneoptera</taxon>
        <taxon>Phasmatodea</taxon>
        <taxon>Verophasmatodea</taxon>
        <taxon>Anareolatae</taxon>
        <taxon>Phasmatidae</taxon>
        <taxon>Eurycanthinae</taxon>
        <taxon>Dryococelus</taxon>
    </lineage>
</organism>
<evidence type="ECO:0000256" key="1">
    <source>
        <dbReference type="SAM" id="MobiDB-lite"/>
    </source>
</evidence>
<name>A0ABQ9G2S7_9NEOP</name>
<protein>
    <submittedName>
        <fullName evidence="2">Uncharacterized protein</fullName>
    </submittedName>
</protein>
<evidence type="ECO:0000313" key="2">
    <source>
        <dbReference type="EMBL" id="KAJ8866784.1"/>
    </source>
</evidence>
<feature type="compositionally biased region" description="Basic and acidic residues" evidence="1">
    <location>
        <begin position="360"/>
        <end position="381"/>
    </location>
</feature>
<evidence type="ECO:0000313" key="3">
    <source>
        <dbReference type="Proteomes" id="UP001159363"/>
    </source>
</evidence>
<comment type="caution">
    <text evidence="2">The sequence shown here is derived from an EMBL/GenBank/DDBJ whole genome shotgun (WGS) entry which is preliminary data.</text>
</comment>
<keyword evidence="3" id="KW-1185">Reference proteome</keyword>
<dbReference type="EMBL" id="JARBHB010000016">
    <property type="protein sequence ID" value="KAJ8866784.1"/>
    <property type="molecule type" value="Genomic_DNA"/>
</dbReference>
<sequence length="427" mass="47581">MALTIASMSYLGFEPRTSRSPGRRRWEVVYAKIEAVPFFRAVKDCGTRRGVMIEATLQSAVIIGRVFQAFPGLLAPLVLRSAGHRRRNKGEKIIKIKKEGWHEFCLLSRIITAPLIQPGHGMLGFGHAVSYSRCEKPRCTCGGEEARTSGLAQQAIIRHDFRPIARQLFSIRPSLCRRVGFSCRVSQTVVSSALGSTESPTANVENPPNDALLSLLRHHRGTDRLIGFMHGPACVRHHISDGLAVYKLLQNISARIGERATDYTEADILARHSGCARSYLSLRRPHSTPGKFIDQHLIWRLSPEAQLSCCHLPSRCISSRGRSFQPRSLGPTADSQLRVPRFRCQRQIKLQPTREVKRGEQVRSSAEMKWRGKREVTEKTRRPATSSGTIPTCEKFGSEPAGERNLFALLGGEQANRSSHRGPIIGI</sequence>
<dbReference type="Proteomes" id="UP001159363">
    <property type="component" value="Chromosome 15"/>
</dbReference>
<accession>A0ABQ9G2S7</accession>
<reference evidence="2 3" key="1">
    <citation type="submission" date="2023-02" db="EMBL/GenBank/DDBJ databases">
        <title>LHISI_Scaffold_Assembly.</title>
        <authorList>
            <person name="Stuart O.P."/>
            <person name="Cleave R."/>
            <person name="Magrath M.J.L."/>
            <person name="Mikheyev A.S."/>
        </authorList>
    </citation>
    <scope>NUCLEOTIDE SEQUENCE [LARGE SCALE GENOMIC DNA]</scope>
    <source>
        <strain evidence="2">Daus_M_001</strain>
        <tissue evidence="2">Leg muscle</tissue>
    </source>
</reference>
<feature type="region of interest" description="Disordered" evidence="1">
    <location>
        <begin position="360"/>
        <end position="398"/>
    </location>
</feature>
<gene>
    <name evidence="2" type="ORF">PR048_032645</name>
</gene>